<evidence type="ECO:0000313" key="2">
    <source>
        <dbReference type="Proteomes" id="UP000192936"/>
    </source>
</evidence>
<proteinExistence type="predicted"/>
<dbReference type="STRING" id="286727.SAMN02982917_1305"/>
<dbReference type="EMBL" id="FXAK01000002">
    <property type="protein sequence ID" value="SMF28681.1"/>
    <property type="molecule type" value="Genomic_DNA"/>
</dbReference>
<dbReference type="AlphaFoldDB" id="A0A1X7E7C3"/>
<reference evidence="1 2" key="1">
    <citation type="submission" date="2017-04" db="EMBL/GenBank/DDBJ databases">
        <authorList>
            <person name="Afonso C.L."/>
            <person name="Miller P.J."/>
            <person name="Scott M.A."/>
            <person name="Spackman E."/>
            <person name="Goraichik I."/>
            <person name="Dimitrov K.M."/>
            <person name="Suarez D.L."/>
            <person name="Swayne D.E."/>
        </authorList>
    </citation>
    <scope>NUCLEOTIDE SEQUENCE [LARGE SCALE GENOMIC DNA]</scope>
    <source>
        <strain evidence="1 2">A2P</strain>
    </source>
</reference>
<sequence>MHASDRQTAMLTDLIARLQGPAGTGEALKTISECCEAARATGLGSDAGAMEALDAATANLDPILRESALAAVSGDLRRYLRILDMLDAVLDLASLDGINQIYWSMQRQLFLMRMDMASVPDFVTEHLFAFYERFLRQIALRLGLTPAARPAGMHDTGRVVIVTNQFLSAEHQPSRDLLLLAVRLQRDLGRTVLVLNTNMMPDRYYSPFVPPFAAALEERLSGEQTIRCGGQRIRMQSSTAPGITAEKLGGFLSAVETFDPDLLIAFGGSVIVADLMERARPLMCIPTTSGRIVSLADIVLDFGGHAPPAGNGRLARSWRPSRFGLSLRRSGDTATRAEFALPDSAFVCVVVGNRLDAEADGAFLDLLGRMLDAVPQALVLFAGGVETLPGRLARDGHAGQLRSLGHVDRMEALMSVCDLFVNPRRTGGGAGAAQAMAGGVPVLSFDGGDVASVAGPSFLVTDDAAFVARAAALAGDPALLEEARQQARARIATVEREGADNAQLSAYMAEAAGLFAARR</sequence>
<dbReference type="SUPFAM" id="SSF53756">
    <property type="entry name" value="UDP-Glycosyltransferase/glycogen phosphorylase"/>
    <property type="match status" value="1"/>
</dbReference>
<protein>
    <submittedName>
        <fullName evidence="1">Glycosyl transferases group 1</fullName>
    </submittedName>
</protein>
<dbReference type="Proteomes" id="UP000192936">
    <property type="component" value="Unassembled WGS sequence"/>
</dbReference>
<dbReference type="Gene3D" id="3.40.50.2000">
    <property type="entry name" value="Glycogen Phosphorylase B"/>
    <property type="match status" value="1"/>
</dbReference>
<name>A0A1X7E7C3_9PROT</name>
<gene>
    <name evidence="1" type="ORF">SAMN02982917_1305</name>
</gene>
<dbReference type="GO" id="GO:0016740">
    <property type="term" value="F:transferase activity"/>
    <property type="evidence" value="ECO:0007669"/>
    <property type="project" value="UniProtKB-KW"/>
</dbReference>
<accession>A0A1X7E7C3</accession>
<keyword evidence="1" id="KW-0808">Transferase</keyword>
<organism evidence="1 2">
    <name type="scientific">Azospirillum oryzae</name>
    <dbReference type="NCBI Taxonomy" id="286727"/>
    <lineage>
        <taxon>Bacteria</taxon>
        <taxon>Pseudomonadati</taxon>
        <taxon>Pseudomonadota</taxon>
        <taxon>Alphaproteobacteria</taxon>
        <taxon>Rhodospirillales</taxon>
        <taxon>Azospirillaceae</taxon>
        <taxon>Azospirillum</taxon>
    </lineage>
</organism>
<dbReference type="RefSeq" id="WP_085083479.1">
    <property type="nucleotide sequence ID" value="NZ_FXAK01000002.1"/>
</dbReference>
<dbReference type="Pfam" id="PF13692">
    <property type="entry name" value="Glyco_trans_1_4"/>
    <property type="match status" value="1"/>
</dbReference>
<dbReference type="OrthoDB" id="1883113at2"/>
<evidence type="ECO:0000313" key="1">
    <source>
        <dbReference type="EMBL" id="SMF28681.1"/>
    </source>
</evidence>